<evidence type="ECO:0000259" key="7">
    <source>
        <dbReference type="PROSITE" id="PS50110"/>
    </source>
</evidence>
<dbReference type="SMART" id="SM00862">
    <property type="entry name" value="Trans_reg_C"/>
    <property type="match status" value="1"/>
</dbReference>
<dbReference type="GO" id="GO:0005829">
    <property type="term" value="C:cytosol"/>
    <property type="evidence" value="ECO:0007669"/>
    <property type="project" value="TreeGrafter"/>
</dbReference>
<evidence type="ECO:0000256" key="3">
    <source>
        <dbReference type="ARBA" id="ARBA00023125"/>
    </source>
</evidence>
<evidence type="ECO:0000256" key="6">
    <source>
        <dbReference type="PROSITE-ProRule" id="PRU01091"/>
    </source>
</evidence>
<keyword evidence="1 5" id="KW-0597">Phosphoprotein</keyword>
<keyword evidence="3 6" id="KW-0238">DNA-binding</keyword>
<dbReference type="Gene3D" id="1.10.10.10">
    <property type="entry name" value="Winged helix-like DNA-binding domain superfamily/Winged helix DNA-binding domain"/>
    <property type="match status" value="1"/>
</dbReference>
<dbReference type="PROSITE" id="PS50110">
    <property type="entry name" value="RESPONSE_REGULATORY"/>
    <property type="match status" value="1"/>
</dbReference>
<dbReference type="GO" id="GO:0032993">
    <property type="term" value="C:protein-DNA complex"/>
    <property type="evidence" value="ECO:0007669"/>
    <property type="project" value="TreeGrafter"/>
</dbReference>
<dbReference type="SMART" id="SM00448">
    <property type="entry name" value="REC"/>
    <property type="match status" value="1"/>
</dbReference>
<feature type="DNA-binding region" description="OmpR/PhoB-type" evidence="6">
    <location>
        <begin position="121"/>
        <end position="219"/>
    </location>
</feature>
<dbReference type="EMBL" id="SPQB01000018">
    <property type="protein sequence ID" value="TFU32844.1"/>
    <property type="molecule type" value="Genomic_DNA"/>
</dbReference>
<dbReference type="InterPro" id="IPR001867">
    <property type="entry name" value="OmpR/PhoB-type_DNA-bd"/>
</dbReference>
<dbReference type="Pfam" id="PF00072">
    <property type="entry name" value="Response_reg"/>
    <property type="match status" value="1"/>
</dbReference>
<dbReference type="CDD" id="cd17574">
    <property type="entry name" value="REC_OmpR"/>
    <property type="match status" value="1"/>
</dbReference>
<dbReference type="OrthoDB" id="3197131at2"/>
<dbReference type="InterPro" id="IPR039420">
    <property type="entry name" value="WalR-like"/>
</dbReference>
<feature type="modified residue" description="4-aspartylphosphate" evidence="5">
    <location>
        <position position="48"/>
    </location>
</feature>
<dbReference type="InterPro" id="IPR001789">
    <property type="entry name" value="Sig_transdc_resp-reg_receiver"/>
</dbReference>
<dbReference type="InterPro" id="IPR036388">
    <property type="entry name" value="WH-like_DNA-bd_sf"/>
</dbReference>
<keyword evidence="10" id="KW-1185">Reference proteome</keyword>
<evidence type="ECO:0000259" key="8">
    <source>
        <dbReference type="PROSITE" id="PS51755"/>
    </source>
</evidence>
<dbReference type="InterPro" id="IPR011006">
    <property type="entry name" value="CheY-like_superfamily"/>
</dbReference>
<keyword evidence="2" id="KW-0805">Transcription regulation</keyword>
<gene>
    <name evidence="9" type="ORF">E4U02_08800</name>
</gene>
<evidence type="ECO:0000313" key="10">
    <source>
        <dbReference type="Proteomes" id="UP000298358"/>
    </source>
</evidence>
<feature type="domain" description="Response regulatory" evidence="7">
    <location>
        <begin position="1"/>
        <end position="112"/>
    </location>
</feature>
<dbReference type="Pfam" id="PF00486">
    <property type="entry name" value="Trans_reg_C"/>
    <property type="match status" value="1"/>
</dbReference>
<dbReference type="GO" id="GO:0000156">
    <property type="term" value="F:phosphorelay response regulator activity"/>
    <property type="evidence" value="ECO:0007669"/>
    <property type="project" value="TreeGrafter"/>
</dbReference>
<evidence type="ECO:0000256" key="5">
    <source>
        <dbReference type="PROSITE-ProRule" id="PRU00169"/>
    </source>
</evidence>
<dbReference type="SUPFAM" id="SSF52172">
    <property type="entry name" value="CheY-like"/>
    <property type="match status" value="1"/>
</dbReference>
<name>A0A4Y9FV31_9MICO</name>
<evidence type="ECO:0000256" key="4">
    <source>
        <dbReference type="ARBA" id="ARBA00023163"/>
    </source>
</evidence>
<dbReference type="PANTHER" id="PTHR48111">
    <property type="entry name" value="REGULATOR OF RPOS"/>
    <property type="match status" value="1"/>
</dbReference>
<dbReference type="PANTHER" id="PTHR48111:SF4">
    <property type="entry name" value="DNA-BINDING DUAL TRANSCRIPTIONAL REGULATOR OMPR"/>
    <property type="match status" value="1"/>
</dbReference>
<dbReference type="GO" id="GO:0006355">
    <property type="term" value="P:regulation of DNA-templated transcription"/>
    <property type="evidence" value="ECO:0007669"/>
    <property type="project" value="InterPro"/>
</dbReference>
<evidence type="ECO:0000313" key="9">
    <source>
        <dbReference type="EMBL" id="TFU32844.1"/>
    </source>
</evidence>
<evidence type="ECO:0000256" key="1">
    <source>
        <dbReference type="ARBA" id="ARBA00022553"/>
    </source>
</evidence>
<dbReference type="GO" id="GO:0000976">
    <property type="term" value="F:transcription cis-regulatory region binding"/>
    <property type="evidence" value="ECO:0007669"/>
    <property type="project" value="TreeGrafter"/>
</dbReference>
<dbReference type="Gene3D" id="6.10.250.690">
    <property type="match status" value="1"/>
</dbReference>
<dbReference type="Gene3D" id="3.40.50.2300">
    <property type="match status" value="1"/>
</dbReference>
<comment type="caution">
    <text evidence="9">The sequence shown here is derived from an EMBL/GenBank/DDBJ whole genome shotgun (WGS) entry which is preliminary data.</text>
</comment>
<protein>
    <submittedName>
        <fullName evidence="9">Response regulator transcription factor</fullName>
    </submittedName>
</protein>
<accession>A0A4Y9FV31</accession>
<proteinExistence type="predicted"/>
<organism evidence="9 10">
    <name type="scientific">Microbacterium paludicola</name>
    <dbReference type="NCBI Taxonomy" id="300019"/>
    <lineage>
        <taxon>Bacteria</taxon>
        <taxon>Bacillati</taxon>
        <taxon>Actinomycetota</taxon>
        <taxon>Actinomycetes</taxon>
        <taxon>Micrococcales</taxon>
        <taxon>Microbacteriaceae</taxon>
        <taxon>Microbacterium</taxon>
    </lineage>
</organism>
<keyword evidence="4" id="KW-0804">Transcription</keyword>
<dbReference type="PROSITE" id="PS51755">
    <property type="entry name" value="OMPR_PHOB"/>
    <property type="match status" value="1"/>
</dbReference>
<feature type="domain" description="OmpR/PhoB-type" evidence="8">
    <location>
        <begin position="121"/>
        <end position="219"/>
    </location>
</feature>
<evidence type="ECO:0000256" key="2">
    <source>
        <dbReference type="ARBA" id="ARBA00023015"/>
    </source>
</evidence>
<reference evidence="9 10" key="1">
    <citation type="submission" date="2019-03" db="EMBL/GenBank/DDBJ databases">
        <title>Diversity of the mouse oral microbiome.</title>
        <authorList>
            <person name="Joseph S."/>
            <person name="Aduse-Opoku J."/>
            <person name="Curtis M."/>
            <person name="Wade W."/>
            <person name="Hashim A."/>
        </authorList>
    </citation>
    <scope>NUCLEOTIDE SEQUENCE [LARGE SCALE GENOMIC DNA]</scope>
    <source>
        <strain evidence="9 10">P1012</strain>
    </source>
</reference>
<dbReference type="CDD" id="cd00383">
    <property type="entry name" value="trans_reg_C"/>
    <property type="match status" value="1"/>
</dbReference>
<dbReference type="AlphaFoldDB" id="A0A4Y9FV31"/>
<dbReference type="Proteomes" id="UP000298358">
    <property type="component" value="Unassembled WGS sequence"/>
</dbReference>
<sequence length="227" mass="25098">MVVEDDHTVRTVIGEYLRSAGYAVELHGDGATAAAALGREIPDLVVLDRMLPGVSGDELCRQVRAASDAPVLMLTALGTVEDRIAGLEHGADDYLAKPFSMRELQLRVAALLRRRRAADPVAVISAGRFRIDPARRRAWVDGREVGMTTREYDLLLHLARHAGELIPRDALLREVWGWAGSDASTVTVHVRRLREKIEPDPAIPVYLRTEWGRGYRFTPDGDAGAWT</sequence>